<dbReference type="InterPro" id="IPR040211">
    <property type="entry name" value="SERF1/2-like"/>
</dbReference>
<evidence type="ECO:0000259" key="3">
    <source>
        <dbReference type="Pfam" id="PF04419"/>
    </source>
</evidence>
<accession>A0A177WV37</accession>
<evidence type="ECO:0000313" key="5">
    <source>
        <dbReference type="Proteomes" id="UP000077115"/>
    </source>
</evidence>
<evidence type="ECO:0000256" key="2">
    <source>
        <dbReference type="SAM" id="MobiDB-lite"/>
    </source>
</evidence>
<feature type="region of interest" description="Disordered" evidence="2">
    <location>
        <begin position="1"/>
        <end position="59"/>
    </location>
</feature>
<dbReference type="eggNOG" id="KOG4488">
    <property type="taxonomic scope" value="Eukaryota"/>
</dbReference>
<organism evidence="4 5">
    <name type="scientific">Batrachochytrium dendrobatidis (strain JEL423)</name>
    <dbReference type="NCBI Taxonomy" id="403673"/>
    <lineage>
        <taxon>Eukaryota</taxon>
        <taxon>Fungi</taxon>
        <taxon>Fungi incertae sedis</taxon>
        <taxon>Chytridiomycota</taxon>
        <taxon>Chytridiomycota incertae sedis</taxon>
        <taxon>Chytridiomycetes</taxon>
        <taxon>Rhizophydiales</taxon>
        <taxon>Rhizophydiales incertae sedis</taxon>
        <taxon>Batrachochytrium</taxon>
    </lineage>
</organism>
<dbReference type="EMBL" id="DS022311">
    <property type="protein sequence ID" value="OAJ43948.1"/>
    <property type="molecule type" value="Genomic_DNA"/>
</dbReference>
<gene>
    <name evidence="4" type="ORF">BDEG_27259</name>
</gene>
<dbReference type="PANTHER" id="PTHR13596:SF0">
    <property type="entry name" value="SI:CH211-39K3.2-RELATED"/>
    <property type="match status" value="1"/>
</dbReference>
<dbReference type="PANTHER" id="PTHR13596">
    <property type="entry name" value="SMALL EDRK-RICH FACTOR 1"/>
    <property type="match status" value="1"/>
</dbReference>
<name>A0A177WV37_BATDL</name>
<dbReference type="VEuPathDB" id="FungiDB:BDEG_27259"/>
<dbReference type="OrthoDB" id="18018at2759"/>
<protein>
    <recommendedName>
        <fullName evidence="3">Small EDRK-rich factor-like N-terminal domain-containing protein</fullName>
    </recommendedName>
</protein>
<feature type="compositionally biased region" description="Basic and acidic residues" evidence="2">
    <location>
        <begin position="1"/>
        <end position="38"/>
    </location>
</feature>
<sequence length="59" mass="6414">MTRGNQRDLAREKSAKKTASKGERKDNIPPAKRKEHDAAALQAKLAAKKAAAEQSADKK</sequence>
<evidence type="ECO:0000256" key="1">
    <source>
        <dbReference type="ARBA" id="ARBA00007309"/>
    </source>
</evidence>
<dbReference type="STRING" id="403673.A0A177WV37"/>
<dbReference type="AlphaFoldDB" id="A0A177WV37"/>
<reference evidence="4 5" key="1">
    <citation type="submission" date="2006-10" db="EMBL/GenBank/DDBJ databases">
        <title>The Genome Sequence of Batrachochytrium dendrobatidis JEL423.</title>
        <authorList>
            <consortium name="The Broad Institute Genome Sequencing Platform"/>
            <person name="Birren B."/>
            <person name="Lander E."/>
            <person name="Galagan J."/>
            <person name="Cuomo C."/>
            <person name="Devon K."/>
            <person name="Jaffe D."/>
            <person name="Butler J."/>
            <person name="Alvarez P."/>
            <person name="Gnerre S."/>
            <person name="Grabherr M."/>
            <person name="Kleber M."/>
            <person name="Mauceli E."/>
            <person name="Brockman W."/>
            <person name="Young S."/>
            <person name="LaButti K."/>
            <person name="Sykes S."/>
            <person name="DeCaprio D."/>
            <person name="Crawford M."/>
            <person name="Koehrsen M."/>
            <person name="Engels R."/>
            <person name="Montgomery P."/>
            <person name="Pearson M."/>
            <person name="Howarth C."/>
            <person name="Larson L."/>
            <person name="White J."/>
            <person name="O'Leary S."/>
            <person name="Kodira C."/>
            <person name="Zeng Q."/>
            <person name="Yandava C."/>
            <person name="Alvarado L."/>
            <person name="Longcore J."/>
            <person name="James T."/>
        </authorList>
    </citation>
    <scope>NUCLEOTIDE SEQUENCE [LARGE SCALE GENOMIC DNA]</scope>
    <source>
        <strain evidence="4 5">JEL423</strain>
    </source>
</reference>
<proteinExistence type="inferred from homology"/>
<dbReference type="Pfam" id="PF04419">
    <property type="entry name" value="SERF-like_N"/>
    <property type="match status" value="1"/>
</dbReference>
<feature type="domain" description="Small EDRK-rich factor-like N-terminal" evidence="3">
    <location>
        <begin position="1"/>
        <end position="35"/>
    </location>
</feature>
<reference evidence="4 5" key="2">
    <citation type="submission" date="2016-05" db="EMBL/GenBank/DDBJ databases">
        <title>Lineage-specific infection strategies underlie the spectrum of fungal disease in amphibians.</title>
        <authorList>
            <person name="Cuomo C.A."/>
            <person name="Farrer R.A."/>
            <person name="James T."/>
            <person name="Longcore J."/>
            <person name="Birren B."/>
        </authorList>
    </citation>
    <scope>NUCLEOTIDE SEQUENCE [LARGE SCALE GENOMIC DNA]</scope>
    <source>
        <strain evidence="4 5">JEL423</strain>
    </source>
</reference>
<comment type="similarity">
    <text evidence="1">Belongs to the SERF family.</text>
</comment>
<dbReference type="Proteomes" id="UP000077115">
    <property type="component" value="Unassembled WGS sequence"/>
</dbReference>
<dbReference type="InterPro" id="IPR007513">
    <property type="entry name" value="SERF-like_N"/>
</dbReference>
<feature type="compositionally biased region" description="Low complexity" evidence="2">
    <location>
        <begin position="39"/>
        <end position="59"/>
    </location>
</feature>
<evidence type="ECO:0000313" key="4">
    <source>
        <dbReference type="EMBL" id="OAJ43948.1"/>
    </source>
</evidence>